<organism evidence="2 3">
    <name type="scientific">Lusitaniella coriacea LEGE 07157</name>
    <dbReference type="NCBI Taxonomy" id="945747"/>
    <lineage>
        <taxon>Bacteria</taxon>
        <taxon>Bacillati</taxon>
        <taxon>Cyanobacteriota</taxon>
        <taxon>Cyanophyceae</taxon>
        <taxon>Spirulinales</taxon>
        <taxon>Lusitaniellaceae</taxon>
        <taxon>Lusitaniella</taxon>
    </lineage>
</organism>
<evidence type="ECO:0000259" key="1">
    <source>
        <dbReference type="PROSITE" id="PS51186"/>
    </source>
</evidence>
<dbReference type="AlphaFoldDB" id="A0A8J7B6I9"/>
<protein>
    <submittedName>
        <fullName evidence="2">GNAT family N-acetyltransferase</fullName>
    </submittedName>
</protein>
<accession>A0A8J7B6I9</accession>
<reference evidence="2" key="1">
    <citation type="submission" date="2020-10" db="EMBL/GenBank/DDBJ databases">
        <authorList>
            <person name="Castelo-Branco R."/>
            <person name="Eusebio N."/>
            <person name="Adriana R."/>
            <person name="Vieira A."/>
            <person name="Brugerolle De Fraissinette N."/>
            <person name="Rezende De Castro R."/>
            <person name="Schneider M.P."/>
            <person name="Vasconcelos V."/>
            <person name="Leao P.N."/>
        </authorList>
    </citation>
    <scope>NUCLEOTIDE SEQUENCE</scope>
    <source>
        <strain evidence="2">LEGE 07157</strain>
    </source>
</reference>
<gene>
    <name evidence="2" type="ORF">IQ249_00470</name>
</gene>
<sequence>MKTLTARSYQDERDLDAIANLINLCNTVDELEQGTSSNELHQSFTNPSFNPQQDTRIWEDETGQIIGYCNIYISEASNDPKDDADFNFYVRPTAQGGTLERDIFAWVEARAEEVRRERQKTINLVATARSDRAERIALLKRQGFQPWRYFFRMARSLAEPIPEPQFPQGFILRNPNPKIDAPAWVEMFNQTFIDHWNHHDLTLEQLNHELKNPNYNSQLDFVAISPENTFTAFCYCHINPEENTRSGRNEGWIGALGVRRGFRKQGLGRAMLLVGLHALKTAEVETAKLGVDADNPNGALQLYKSVGFHQLQTNIVYRKNLT</sequence>
<feature type="domain" description="N-acetyltransferase" evidence="1">
    <location>
        <begin position="170"/>
        <end position="322"/>
    </location>
</feature>
<dbReference type="SUPFAM" id="SSF55729">
    <property type="entry name" value="Acyl-CoA N-acyltransferases (Nat)"/>
    <property type="match status" value="1"/>
</dbReference>
<comment type="caution">
    <text evidence="2">The sequence shown here is derived from an EMBL/GenBank/DDBJ whole genome shotgun (WGS) entry which is preliminary data.</text>
</comment>
<evidence type="ECO:0000313" key="3">
    <source>
        <dbReference type="Proteomes" id="UP000654482"/>
    </source>
</evidence>
<dbReference type="Gene3D" id="3.40.630.30">
    <property type="match status" value="1"/>
</dbReference>
<dbReference type="Proteomes" id="UP000654482">
    <property type="component" value="Unassembled WGS sequence"/>
</dbReference>
<evidence type="ECO:0000313" key="2">
    <source>
        <dbReference type="EMBL" id="MBE9114361.1"/>
    </source>
</evidence>
<proteinExistence type="predicted"/>
<dbReference type="InterPro" id="IPR016181">
    <property type="entry name" value="Acyl_CoA_acyltransferase"/>
</dbReference>
<dbReference type="CDD" id="cd04301">
    <property type="entry name" value="NAT_SF"/>
    <property type="match status" value="1"/>
</dbReference>
<keyword evidence="3" id="KW-1185">Reference proteome</keyword>
<dbReference type="Pfam" id="PF00583">
    <property type="entry name" value="Acetyltransf_1"/>
    <property type="match status" value="1"/>
</dbReference>
<dbReference type="EMBL" id="JADEWZ010000001">
    <property type="protein sequence ID" value="MBE9114361.1"/>
    <property type="molecule type" value="Genomic_DNA"/>
</dbReference>
<dbReference type="PROSITE" id="PS51186">
    <property type="entry name" value="GNAT"/>
    <property type="match status" value="1"/>
</dbReference>
<dbReference type="RefSeq" id="WP_194027443.1">
    <property type="nucleotide sequence ID" value="NZ_JADEWZ010000001.1"/>
</dbReference>
<name>A0A8J7B6I9_9CYAN</name>
<dbReference type="InterPro" id="IPR050276">
    <property type="entry name" value="MshD_Acetyltransferase"/>
</dbReference>
<dbReference type="GO" id="GO:0016747">
    <property type="term" value="F:acyltransferase activity, transferring groups other than amino-acyl groups"/>
    <property type="evidence" value="ECO:0007669"/>
    <property type="project" value="InterPro"/>
</dbReference>
<dbReference type="PANTHER" id="PTHR43617">
    <property type="entry name" value="L-AMINO ACID N-ACETYLTRANSFERASE"/>
    <property type="match status" value="1"/>
</dbReference>
<dbReference type="InterPro" id="IPR000182">
    <property type="entry name" value="GNAT_dom"/>
</dbReference>